<protein>
    <submittedName>
        <fullName evidence="4">Chromosome partition protein Smc</fullName>
    </submittedName>
</protein>
<dbReference type="Proteomes" id="UP000192478">
    <property type="component" value="Chromosome"/>
</dbReference>
<keyword evidence="1" id="KW-0175">Coiled coil</keyword>
<evidence type="ECO:0000256" key="1">
    <source>
        <dbReference type="SAM" id="Coils"/>
    </source>
</evidence>
<evidence type="ECO:0000313" key="3">
    <source>
        <dbReference type="EMBL" id="AOY75361.1"/>
    </source>
</evidence>
<dbReference type="EMBL" id="CP017603">
    <property type="protein sequence ID" value="AOY75361.1"/>
    <property type="molecule type" value="Genomic_DNA"/>
</dbReference>
<feature type="domain" description="Endonuclease GajA/Old nuclease/RecF-like AAA" evidence="2">
    <location>
        <begin position="1"/>
        <end position="362"/>
    </location>
</feature>
<dbReference type="InterPro" id="IPR041685">
    <property type="entry name" value="AAA_GajA/Old/RecF-like"/>
</dbReference>
<dbReference type="PANTHER" id="PTHR43581">
    <property type="entry name" value="ATP/GTP PHOSPHATASE"/>
    <property type="match status" value="1"/>
</dbReference>
<accession>A0AAC9RPN2</accession>
<proteinExistence type="predicted"/>
<reference evidence="4 6" key="2">
    <citation type="submission" date="2017-03" db="EMBL/GenBank/DDBJ databases">
        <title>Complete sequence of Clostridium formicaceticum DSM 92.</title>
        <authorList>
            <person name="Poehlein A."/>
            <person name="Karl M."/>
            <person name="Bengelsdorf F.R."/>
            <person name="Duerre P."/>
            <person name="Daniel R."/>
        </authorList>
    </citation>
    <scope>NUCLEOTIDE SEQUENCE [LARGE SCALE GENOMIC DNA]</scope>
    <source>
        <strain evidence="4 6">DSM 92</strain>
    </source>
</reference>
<dbReference type="KEGG" id="cfm:BJL90_05280"/>
<name>A0AAC9RPN2_9CLOT</name>
<sequence>MYIKRLRIKNYKSFLDSGEIEVKKDIFAFIGQNNTGKSAILDSIQVFFPKCKKTIAGGDFHKNTTEDINIEICFGGVDEDYLASTVYNDKIEKQNIKIKELFKKYENEQDEKILSQIQKQQEKLDELKSTEYSSAVDKYKIYDDELYINMVASKGGKITKKYYNKQDEELKDADLNKILPEIKVIPALRDPKTESTAGNNSYLKDLIQMLDEESKTNITLEGNILSYNEINEVLSEETKRRCNSLAESITSYYNQAVGGNEFKVVIDASVNISKGTTYYTTITDQTTGISNDILNCGTGYQSMIILSILETYVQISQSQTQYILLIEEPEVYLHPELQRRMIDTLIRISDNNQVVFTSHSPITVSKLAGDNIKLVEKQNGEARILCISPKKIINELGIKPDDILYYKGIIFVEGKDDYEVVVSLINKIDNNLIDKINVIQAHSCQNLKFYANAELLMNINFNIPVLILRDSDVKDPNVLKESLYGEIAATLLEEPQFLDFEEEELTNKKDKLKSSIYVLLEHSIEYYFIEDKFLYEFASDLEELNCAIECYECQYRKQLREALNGNNQVNNFEAYFQPKRFLKGYPDAKERDREYKEKSFKDRWERLSDDCQCENKYKIDNYLKVRDEIIENVKRIYISENSFFKYIINKHSLDILKESKLNEVIQLVQGLIDEIRN</sequence>
<dbReference type="SUPFAM" id="SSF52540">
    <property type="entry name" value="P-loop containing nucleoside triphosphate hydrolases"/>
    <property type="match status" value="1"/>
</dbReference>
<organism evidence="4 6">
    <name type="scientific">Clostridium formicaceticum</name>
    <dbReference type="NCBI Taxonomy" id="1497"/>
    <lineage>
        <taxon>Bacteria</taxon>
        <taxon>Bacillati</taxon>
        <taxon>Bacillota</taxon>
        <taxon>Clostridia</taxon>
        <taxon>Eubacteriales</taxon>
        <taxon>Clostridiaceae</taxon>
        <taxon>Clostridium</taxon>
    </lineage>
</organism>
<dbReference type="InterPro" id="IPR027417">
    <property type="entry name" value="P-loop_NTPase"/>
</dbReference>
<reference evidence="3 5" key="1">
    <citation type="submission" date="2016-10" db="EMBL/GenBank/DDBJ databases">
        <title>Complete Genome Sequence of Acetogen Clostridium formicoaceticum ATCC 27076.</title>
        <authorList>
            <person name="Bao T."/>
            <person name="Cheng C."/>
            <person name="Zhao J."/>
            <person name="Yang S.-T."/>
            <person name="Wang J."/>
            <person name="Wang M."/>
        </authorList>
    </citation>
    <scope>NUCLEOTIDE SEQUENCE [LARGE SCALE GENOMIC DNA]</scope>
    <source>
        <strain evidence="3 5">ATCC 27076</strain>
    </source>
</reference>
<dbReference type="Proteomes" id="UP000177894">
    <property type="component" value="Chromosome"/>
</dbReference>
<evidence type="ECO:0000313" key="4">
    <source>
        <dbReference type="EMBL" id="ARE89816.1"/>
    </source>
</evidence>
<dbReference type="Pfam" id="PF13175">
    <property type="entry name" value="AAA_15"/>
    <property type="match status" value="1"/>
</dbReference>
<keyword evidence="5" id="KW-1185">Reference proteome</keyword>
<dbReference type="PANTHER" id="PTHR43581:SF4">
    <property type="entry name" value="ATP_GTP PHOSPHATASE"/>
    <property type="match status" value="1"/>
</dbReference>
<dbReference type="RefSeq" id="WP_070964975.1">
    <property type="nucleotide sequence ID" value="NZ_CP017603.1"/>
</dbReference>
<dbReference type="AlphaFoldDB" id="A0AAC9RPN2"/>
<dbReference type="EMBL" id="CP020559">
    <property type="protein sequence ID" value="ARE89816.1"/>
    <property type="molecule type" value="Genomic_DNA"/>
</dbReference>
<evidence type="ECO:0000313" key="5">
    <source>
        <dbReference type="Proteomes" id="UP000177894"/>
    </source>
</evidence>
<dbReference type="Gene3D" id="3.40.50.300">
    <property type="entry name" value="P-loop containing nucleotide triphosphate hydrolases"/>
    <property type="match status" value="1"/>
</dbReference>
<gene>
    <name evidence="4" type="primary">smc_4</name>
    <name evidence="3" type="ORF">BJL90_05280</name>
    <name evidence="4" type="ORF">CLFO_42990</name>
</gene>
<feature type="coiled-coil region" evidence="1">
    <location>
        <begin position="88"/>
        <end position="130"/>
    </location>
</feature>
<evidence type="ECO:0000313" key="6">
    <source>
        <dbReference type="Proteomes" id="UP000192478"/>
    </source>
</evidence>
<dbReference type="InterPro" id="IPR051396">
    <property type="entry name" value="Bact_Antivir_Def_Nuclease"/>
</dbReference>
<evidence type="ECO:0000259" key="2">
    <source>
        <dbReference type="Pfam" id="PF13175"/>
    </source>
</evidence>